<feature type="region of interest" description="Disordered" evidence="6">
    <location>
        <begin position="192"/>
        <end position="216"/>
    </location>
</feature>
<evidence type="ECO:0000313" key="9">
    <source>
        <dbReference type="EMBL" id="OGN11347.1"/>
    </source>
</evidence>
<proteinExistence type="inferred from homology"/>
<evidence type="ECO:0000256" key="5">
    <source>
        <dbReference type="ARBA" id="ARBA00023284"/>
    </source>
</evidence>
<dbReference type="EMBL" id="MGJT01000033">
    <property type="protein sequence ID" value="OGN11347.1"/>
    <property type="molecule type" value="Genomic_DNA"/>
</dbReference>
<keyword evidence="7" id="KW-0472">Membrane</keyword>
<feature type="compositionally biased region" description="Polar residues" evidence="6">
    <location>
        <begin position="192"/>
        <end position="210"/>
    </location>
</feature>
<keyword evidence="4" id="KW-1015">Disulfide bond</keyword>
<evidence type="ECO:0000256" key="2">
    <source>
        <dbReference type="ARBA" id="ARBA00022729"/>
    </source>
</evidence>
<feature type="domain" description="Thioredoxin" evidence="8">
    <location>
        <begin position="18"/>
        <end position="229"/>
    </location>
</feature>
<organism evidence="9 10">
    <name type="scientific">Candidatus Yanofskybacteria bacterium RIFCSPHIGHO2_02_FULL_43_15c</name>
    <dbReference type="NCBI Taxonomy" id="1802679"/>
    <lineage>
        <taxon>Bacteria</taxon>
        <taxon>Candidatus Yanofskyibacteriota</taxon>
    </lineage>
</organism>
<dbReference type="InterPro" id="IPR036249">
    <property type="entry name" value="Thioredoxin-like_sf"/>
</dbReference>
<keyword evidence="7" id="KW-0812">Transmembrane</keyword>
<dbReference type="SUPFAM" id="SSF52833">
    <property type="entry name" value="Thioredoxin-like"/>
    <property type="match status" value="1"/>
</dbReference>
<dbReference type="InterPro" id="IPR012336">
    <property type="entry name" value="Thioredoxin-like_fold"/>
</dbReference>
<evidence type="ECO:0000256" key="4">
    <source>
        <dbReference type="ARBA" id="ARBA00023157"/>
    </source>
</evidence>
<dbReference type="Gene3D" id="3.40.30.10">
    <property type="entry name" value="Glutaredoxin"/>
    <property type="match status" value="1"/>
</dbReference>
<dbReference type="InterPro" id="IPR013766">
    <property type="entry name" value="Thioredoxin_domain"/>
</dbReference>
<gene>
    <name evidence="9" type="ORF">A3C71_02065</name>
</gene>
<comment type="caution">
    <text evidence="9">The sequence shown here is derived from an EMBL/GenBank/DDBJ whole genome shotgun (WGS) entry which is preliminary data.</text>
</comment>
<feature type="transmembrane region" description="Helical" evidence="7">
    <location>
        <begin position="6"/>
        <end position="24"/>
    </location>
</feature>
<dbReference type="Proteomes" id="UP000178197">
    <property type="component" value="Unassembled WGS sequence"/>
</dbReference>
<keyword evidence="7" id="KW-1133">Transmembrane helix</keyword>
<dbReference type="AlphaFoldDB" id="A0A1F8FDZ5"/>
<evidence type="ECO:0000256" key="7">
    <source>
        <dbReference type="SAM" id="Phobius"/>
    </source>
</evidence>
<dbReference type="PROSITE" id="PS51352">
    <property type="entry name" value="THIOREDOXIN_2"/>
    <property type="match status" value="1"/>
</dbReference>
<comment type="similarity">
    <text evidence="1">Belongs to the thioredoxin family. DsbA subfamily.</text>
</comment>
<dbReference type="Pfam" id="PF13462">
    <property type="entry name" value="Thioredoxin_4"/>
    <property type="match status" value="1"/>
</dbReference>
<keyword evidence="3" id="KW-0560">Oxidoreductase</keyword>
<evidence type="ECO:0000259" key="8">
    <source>
        <dbReference type="PROSITE" id="PS51352"/>
    </source>
</evidence>
<dbReference type="PANTHER" id="PTHR13887:SF14">
    <property type="entry name" value="DISULFIDE BOND FORMATION PROTEIN D"/>
    <property type="match status" value="1"/>
</dbReference>
<dbReference type="GO" id="GO:0016491">
    <property type="term" value="F:oxidoreductase activity"/>
    <property type="evidence" value="ECO:0007669"/>
    <property type="project" value="UniProtKB-KW"/>
</dbReference>
<evidence type="ECO:0000256" key="1">
    <source>
        <dbReference type="ARBA" id="ARBA00005791"/>
    </source>
</evidence>
<evidence type="ECO:0000256" key="3">
    <source>
        <dbReference type="ARBA" id="ARBA00023002"/>
    </source>
</evidence>
<keyword evidence="2" id="KW-0732">Signal</keyword>
<evidence type="ECO:0000313" key="10">
    <source>
        <dbReference type="Proteomes" id="UP000178197"/>
    </source>
</evidence>
<name>A0A1F8FDZ5_9BACT</name>
<accession>A0A1F8FDZ5</accession>
<dbReference type="PANTHER" id="PTHR13887">
    <property type="entry name" value="GLUTATHIONE S-TRANSFERASE KAPPA"/>
    <property type="match status" value="1"/>
</dbReference>
<evidence type="ECO:0000256" key="6">
    <source>
        <dbReference type="SAM" id="MobiDB-lite"/>
    </source>
</evidence>
<keyword evidence="5" id="KW-0676">Redox-active center</keyword>
<reference evidence="9 10" key="1">
    <citation type="journal article" date="2016" name="Nat. Commun.">
        <title>Thousands of microbial genomes shed light on interconnected biogeochemical processes in an aquifer system.</title>
        <authorList>
            <person name="Anantharaman K."/>
            <person name="Brown C.T."/>
            <person name="Hug L.A."/>
            <person name="Sharon I."/>
            <person name="Castelle C.J."/>
            <person name="Probst A.J."/>
            <person name="Thomas B.C."/>
            <person name="Singh A."/>
            <person name="Wilkins M.J."/>
            <person name="Karaoz U."/>
            <person name="Brodie E.L."/>
            <person name="Williams K.H."/>
            <person name="Hubbard S.S."/>
            <person name="Banfield J.F."/>
        </authorList>
    </citation>
    <scope>NUCLEOTIDE SEQUENCE [LARGE SCALE GENOMIC DNA]</scope>
</reference>
<protein>
    <recommendedName>
        <fullName evidence="8">Thioredoxin domain-containing protein</fullName>
    </recommendedName>
</protein>
<sequence>MKRVLFWTIIILILGGTVFVLAMLPRKEAGPANNNGQTAEVPSITATDWVKGSPEAGVTLVEYGDFQCPACAAYHPLVDKLLKEKGQNFQFVYRHFPLRQHNNAKPAAYAAEAAGRQGKFFEMYDLIYQGQTNWAEKINPKDIFLDYARSLNLNLEQYNKDFNSAEAKGRVEADLQSAIKLGVNSTPTFYLMDSTPSTDSGQASSPQASKRIQPRNYDEFASLIKQTNVDSINSPQATPNATP</sequence>